<keyword evidence="2" id="KW-1185">Reference proteome</keyword>
<protein>
    <submittedName>
        <fullName evidence="1">Uncharacterized protein</fullName>
    </submittedName>
</protein>
<sequence length="127" mass="14973">HLLFFLKKEKKVNLVDLLFGYLCQAVRDSFYKNVTTLIYPRLLSELFYQTMLVKIFKKVHPELVEEERANKLDAGFLTKMHLKKQVVKNKNPLQAKFYEIYWNCCTKKYGATSPKYGSVQAKEKKEG</sequence>
<dbReference type="AlphaFoldDB" id="A0A392R1L5"/>
<organism evidence="1 2">
    <name type="scientific">Trifolium medium</name>
    <dbReference type="NCBI Taxonomy" id="97028"/>
    <lineage>
        <taxon>Eukaryota</taxon>
        <taxon>Viridiplantae</taxon>
        <taxon>Streptophyta</taxon>
        <taxon>Embryophyta</taxon>
        <taxon>Tracheophyta</taxon>
        <taxon>Spermatophyta</taxon>
        <taxon>Magnoliopsida</taxon>
        <taxon>eudicotyledons</taxon>
        <taxon>Gunneridae</taxon>
        <taxon>Pentapetalae</taxon>
        <taxon>rosids</taxon>
        <taxon>fabids</taxon>
        <taxon>Fabales</taxon>
        <taxon>Fabaceae</taxon>
        <taxon>Papilionoideae</taxon>
        <taxon>50 kb inversion clade</taxon>
        <taxon>NPAAA clade</taxon>
        <taxon>Hologalegina</taxon>
        <taxon>IRL clade</taxon>
        <taxon>Trifolieae</taxon>
        <taxon>Trifolium</taxon>
    </lineage>
</organism>
<feature type="non-terminal residue" evidence="1">
    <location>
        <position position="1"/>
    </location>
</feature>
<accession>A0A392R1L5</accession>
<reference evidence="1 2" key="1">
    <citation type="journal article" date="2018" name="Front. Plant Sci.">
        <title>Red Clover (Trifolium pratense) and Zigzag Clover (T. medium) - A Picture of Genomic Similarities and Differences.</title>
        <authorList>
            <person name="Dluhosova J."/>
            <person name="Istvanek J."/>
            <person name="Nedelnik J."/>
            <person name="Repkova J."/>
        </authorList>
    </citation>
    <scope>NUCLEOTIDE SEQUENCE [LARGE SCALE GENOMIC DNA]</scope>
    <source>
        <strain evidence="2">cv. 10/8</strain>
        <tissue evidence="1">Leaf</tissue>
    </source>
</reference>
<evidence type="ECO:0000313" key="1">
    <source>
        <dbReference type="EMBL" id="MCI30478.1"/>
    </source>
</evidence>
<dbReference type="Proteomes" id="UP000265520">
    <property type="component" value="Unassembled WGS sequence"/>
</dbReference>
<comment type="caution">
    <text evidence="1">The sequence shown here is derived from an EMBL/GenBank/DDBJ whole genome shotgun (WGS) entry which is preliminary data.</text>
</comment>
<name>A0A392R1L5_9FABA</name>
<dbReference type="EMBL" id="LXQA010180001">
    <property type="protein sequence ID" value="MCI30478.1"/>
    <property type="molecule type" value="Genomic_DNA"/>
</dbReference>
<evidence type="ECO:0000313" key="2">
    <source>
        <dbReference type="Proteomes" id="UP000265520"/>
    </source>
</evidence>
<proteinExistence type="predicted"/>